<dbReference type="EMBL" id="KN846956">
    <property type="protein sequence ID" value="KIW73833.1"/>
    <property type="molecule type" value="Genomic_DNA"/>
</dbReference>
<proteinExistence type="predicted"/>
<feature type="coiled-coil region" evidence="1">
    <location>
        <begin position="85"/>
        <end position="112"/>
    </location>
</feature>
<feature type="region of interest" description="Disordered" evidence="2">
    <location>
        <begin position="113"/>
        <end position="137"/>
    </location>
</feature>
<protein>
    <submittedName>
        <fullName evidence="3">Uncharacterized protein</fullName>
    </submittedName>
</protein>
<evidence type="ECO:0000313" key="3">
    <source>
        <dbReference type="EMBL" id="KIW73833.1"/>
    </source>
</evidence>
<dbReference type="Proteomes" id="UP000054266">
    <property type="component" value="Unassembled WGS sequence"/>
</dbReference>
<keyword evidence="4" id="KW-1185">Reference proteome</keyword>
<gene>
    <name evidence="3" type="ORF">PV04_01921</name>
</gene>
<dbReference type="HOGENOM" id="CLU_1864878_0_0_1"/>
<accession>A0A0D2FZ67</accession>
<dbReference type="AlphaFoldDB" id="A0A0D2FZ67"/>
<name>A0A0D2FZ67_9EURO</name>
<reference evidence="3 4" key="1">
    <citation type="submission" date="2015-01" db="EMBL/GenBank/DDBJ databases">
        <title>The Genome Sequence of Capronia semiimmersa CBS27337.</title>
        <authorList>
            <consortium name="The Broad Institute Genomics Platform"/>
            <person name="Cuomo C."/>
            <person name="de Hoog S."/>
            <person name="Gorbushina A."/>
            <person name="Stielow B."/>
            <person name="Teixiera M."/>
            <person name="Abouelleil A."/>
            <person name="Chapman S.B."/>
            <person name="Priest M."/>
            <person name="Young S.K."/>
            <person name="Wortman J."/>
            <person name="Nusbaum C."/>
            <person name="Birren B."/>
        </authorList>
    </citation>
    <scope>NUCLEOTIDE SEQUENCE [LARGE SCALE GENOMIC DNA]</scope>
    <source>
        <strain evidence="3 4">CBS 27337</strain>
    </source>
</reference>
<organism evidence="3 4">
    <name type="scientific">Phialophora macrospora</name>
    <dbReference type="NCBI Taxonomy" id="1851006"/>
    <lineage>
        <taxon>Eukaryota</taxon>
        <taxon>Fungi</taxon>
        <taxon>Dikarya</taxon>
        <taxon>Ascomycota</taxon>
        <taxon>Pezizomycotina</taxon>
        <taxon>Eurotiomycetes</taxon>
        <taxon>Chaetothyriomycetidae</taxon>
        <taxon>Chaetothyriales</taxon>
        <taxon>Herpotrichiellaceae</taxon>
        <taxon>Phialophora</taxon>
    </lineage>
</organism>
<evidence type="ECO:0000256" key="1">
    <source>
        <dbReference type="SAM" id="Coils"/>
    </source>
</evidence>
<evidence type="ECO:0000313" key="4">
    <source>
        <dbReference type="Proteomes" id="UP000054266"/>
    </source>
</evidence>
<sequence length="137" mass="15616">MARLGEVVETCRFAASSDLTLRLDRIEIVSILPVNWRLAKVDDTSYVARMMCGKVVDLPGQLVEKAGRSNLVRWRAEGNRFQASIEKVSEEARKLEELIQELESKRTSVKFRMSSTWQDPNGRVTAVDRTHPPSRSR</sequence>
<keyword evidence="1" id="KW-0175">Coiled coil</keyword>
<evidence type="ECO:0000256" key="2">
    <source>
        <dbReference type="SAM" id="MobiDB-lite"/>
    </source>
</evidence>